<evidence type="ECO:0000259" key="7">
    <source>
        <dbReference type="PROSITE" id="PS50122"/>
    </source>
</evidence>
<dbReference type="GO" id="GO:0005737">
    <property type="term" value="C:cytoplasm"/>
    <property type="evidence" value="ECO:0007669"/>
    <property type="project" value="InterPro"/>
</dbReference>
<dbReference type="PANTHER" id="PTHR42872:SF6">
    <property type="entry name" value="PROTEIN-GLUTAMATE METHYLESTERASE_PROTEIN-GLUTAMINE GLUTAMINASE"/>
    <property type="match status" value="1"/>
</dbReference>
<evidence type="ECO:0000256" key="2">
    <source>
        <dbReference type="ARBA" id="ARBA00022500"/>
    </source>
</evidence>
<comment type="catalytic activity">
    <reaction evidence="5">
        <text>[protein]-L-glutamate 5-O-methyl ester + H2O = L-glutamyl-[protein] + methanol + H(+)</text>
        <dbReference type="Rhea" id="RHEA:23236"/>
        <dbReference type="Rhea" id="RHEA-COMP:10208"/>
        <dbReference type="Rhea" id="RHEA-COMP:10311"/>
        <dbReference type="ChEBI" id="CHEBI:15377"/>
        <dbReference type="ChEBI" id="CHEBI:15378"/>
        <dbReference type="ChEBI" id="CHEBI:17790"/>
        <dbReference type="ChEBI" id="CHEBI:29973"/>
        <dbReference type="ChEBI" id="CHEBI:82795"/>
        <dbReference type="EC" id="3.1.1.61"/>
    </reaction>
</comment>
<dbReference type="InterPro" id="IPR001789">
    <property type="entry name" value="Sig_transdc_resp-reg_receiver"/>
</dbReference>
<dbReference type="Gene3D" id="3.40.50.2300">
    <property type="match status" value="1"/>
</dbReference>
<dbReference type="Gene3D" id="3.40.50.180">
    <property type="entry name" value="Methylesterase CheB, C-terminal domain"/>
    <property type="match status" value="1"/>
</dbReference>
<dbReference type="InterPro" id="IPR008248">
    <property type="entry name" value="CheB-like"/>
</dbReference>
<dbReference type="PROSITE" id="PS50122">
    <property type="entry name" value="CHEB"/>
    <property type="match status" value="1"/>
</dbReference>
<dbReference type="GO" id="GO:0000156">
    <property type="term" value="F:phosphorelay response regulator activity"/>
    <property type="evidence" value="ECO:0007669"/>
    <property type="project" value="InterPro"/>
</dbReference>
<reference evidence="8" key="1">
    <citation type="submission" date="2018-06" db="EMBL/GenBank/DDBJ databases">
        <authorList>
            <person name="Zhirakovskaya E."/>
        </authorList>
    </citation>
    <scope>NUCLEOTIDE SEQUENCE</scope>
</reference>
<dbReference type="InterPro" id="IPR000673">
    <property type="entry name" value="Sig_transdc_resp-reg_Me-estase"/>
</dbReference>
<keyword evidence="1" id="KW-0963">Cytoplasm</keyword>
<evidence type="ECO:0000313" key="8">
    <source>
        <dbReference type="EMBL" id="VAW53063.1"/>
    </source>
</evidence>
<dbReference type="SUPFAM" id="SSF52172">
    <property type="entry name" value="CheY-like"/>
    <property type="match status" value="1"/>
</dbReference>
<feature type="domain" description="CheB-type methylesterase" evidence="7">
    <location>
        <begin position="169"/>
        <end position="355"/>
    </location>
</feature>
<keyword evidence="3 8" id="KW-0378">Hydrolase</keyword>
<dbReference type="Pfam" id="PF00072">
    <property type="entry name" value="Response_reg"/>
    <property type="match status" value="1"/>
</dbReference>
<dbReference type="InterPro" id="IPR011006">
    <property type="entry name" value="CheY-like_superfamily"/>
</dbReference>
<dbReference type="SUPFAM" id="SSF52738">
    <property type="entry name" value="Methylesterase CheB, C-terminal domain"/>
    <property type="match status" value="1"/>
</dbReference>
<evidence type="ECO:0000256" key="1">
    <source>
        <dbReference type="ARBA" id="ARBA00022490"/>
    </source>
</evidence>
<gene>
    <name evidence="8" type="ORF">MNBD_GAMMA06-1932</name>
</gene>
<dbReference type="PANTHER" id="PTHR42872">
    <property type="entry name" value="PROTEIN-GLUTAMATE METHYLESTERASE/PROTEIN-GLUTAMINE GLUTAMINASE"/>
    <property type="match status" value="1"/>
</dbReference>
<dbReference type="AlphaFoldDB" id="A0A3B0WL75"/>
<evidence type="ECO:0000259" key="6">
    <source>
        <dbReference type="PROSITE" id="PS50110"/>
    </source>
</evidence>
<dbReference type="NCBIfam" id="NF009206">
    <property type="entry name" value="PRK12555.1"/>
    <property type="match status" value="1"/>
</dbReference>
<sequence length="369" mass="39455">MAFTSKKIIKVMLVDDSAVVRQTISKVLDSDSEIEVIDACQDPYIAAKKLRCELPDVIVLDVEMPRMDGITFLQKIMSQNPIPVIICSTLVETGAETTLKALEYGAVDIIQKPTIGTKKFLEEATVLLTDAVKAAAKVNVKKISTRTRQVAPKLTADAVLSGVNGKAMSKTTEQIIVIGASTGGTEAVRSVLEVMPQDAPGIVIVQHMPQGFTASFAKRLNELCKINVKEAKDGDTVLRGHALIAPGNCHTLIKRSGARYFVEVRDGPLVARHRPSVDVLFRSSARYAGSNATAAILTGMGDDGAAGMKEMHDTGAYTIAQDEKTSVVYGMPASAVKQGGVDIILPLNRIAYELINGEISNSQCKAVTS</sequence>
<protein>
    <recommendedName>
        <fullName evidence="4">protein-glutamate methylesterase</fullName>
        <ecNumber evidence="4">3.1.1.61</ecNumber>
    </recommendedName>
</protein>
<evidence type="ECO:0000256" key="5">
    <source>
        <dbReference type="ARBA" id="ARBA00048267"/>
    </source>
</evidence>
<evidence type="ECO:0000256" key="4">
    <source>
        <dbReference type="ARBA" id="ARBA00039140"/>
    </source>
</evidence>
<dbReference type="SMART" id="SM00448">
    <property type="entry name" value="REC"/>
    <property type="match status" value="1"/>
</dbReference>
<dbReference type="CDD" id="cd17541">
    <property type="entry name" value="REC_CheB-like"/>
    <property type="match status" value="1"/>
</dbReference>
<dbReference type="Pfam" id="PF01339">
    <property type="entry name" value="CheB_methylest"/>
    <property type="match status" value="1"/>
</dbReference>
<dbReference type="NCBIfam" id="NF001965">
    <property type="entry name" value="PRK00742.1"/>
    <property type="match status" value="1"/>
</dbReference>
<dbReference type="InterPro" id="IPR035909">
    <property type="entry name" value="CheB_C"/>
</dbReference>
<accession>A0A3B0WL75</accession>
<keyword evidence="2" id="KW-0145">Chemotaxis</keyword>
<name>A0A3B0WL75_9ZZZZ</name>
<dbReference type="HAMAP" id="MF_00099">
    <property type="entry name" value="CheB_chemtxs"/>
    <property type="match status" value="1"/>
</dbReference>
<organism evidence="8">
    <name type="scientific">hydrothermal vent metagenome</name>
    <dbReference type="NCBI Taxonomy" id="652676"/>
    <lineage>
        <taxon>unclassified sequences</taxon>
        <taxon>metagenomes</taxon>
        <taxon>ecological metagenomes</taxon>
    </lineage>
</organism>
<dbReference type="CDD" id="cd16432">
    <property type="entry name" value="CheB_Rec"/>
    <property type="match status" value="1"/>
</dbReference>
<evidence type="ECO:0000256" key="3">
    <source>
        <dbReference type="ARBA" id="ARBA00022801"/>
    </source>
</evidence>
<dbReference type="EMBL" id="UOFD01000057">
    <property type="protein sequence ID" value="VAW53063.1"/>
    <property type="molecule type" value="Genomic_DNA"/>
</dbReference>
<dbReference type="PROSITE" id="PS50110">
    <property type="entry name" value="RESPONSE_REGULATORY"/>
    <property type="match status" value="1"/>
</dbReference>
<proteinExistence type="inferred from homology"/>
<dbReference type="GO" id="GO:0006935">
    <property type="term" value="P:chemotaxis"/>
    <property type="evidence" value="ECO:0007669"/>
    <property type="project" value="UniProtKB-KW"/>
</dbReference>
<dbReference type="EC" id="3.1.1.61" evidence="4"/>
<dbReference type="PIRSF" id="PIRSF000876">
    <property type="entry name" value="RR_chemtxs_CheB"/>
    <property type="match status" value="1"/>
</dbReference>
<feature type="domain" description="Response regulatory" evidence="6">
    <location>
        <begin position="10"/>
        <end position="127"/>
    </location>
</feature>
<dbReference type="GO" id="GO:0008984">
    <property type="term" value="F:protein-glutamate methylesterase activity"/>
    <property type="evidence" value="ECO:0007669"/>
    <property type="project" value="UniProtKB-EC"/>
</dbReference>